<protein>
    <submittedName>
        <fullName evidence="3">Aspartate/glutamate racemase family protein</fullName>
    </submittedName>
</protein>
<dbReference type="Proteomes" id="UP001596037">
    <property type="component" value="Unassembled WGS sequence"/>
</dbReference>
<gene>
    <name evidence="3" type="ORF">ACFPOE_05200</name>
</gene>
<dbReference type="InterPro" id="IPR015942">
    <property type="entry name" value="Asp/Glu/hydantoin_racemase"/>
</dbReference>
<name>A0ABW0N8C4_9BURK</name>
<reference evidence="4" key="1">
    <citation type="journal article" date="2019" name="Int. J. Syst. Evol. Microbiol.">
        <title>The Global Catalogue of Microorganisms (GCM) 10K type strain sequencing project: providing services to taxonomists for standard genome sequencing and annotation.</title>
        <authorList>
            <consortium name="The Broad Institute Genomics Platform"/>
            <consortium name="The Broad Institute Genome Sequencing Center for Infectious Disease"/>
            <person name="Wu L."/>
            <person name="Ma J."/>
        </authorList>
    </citation>
    <scope>NUCLEOTIDE SEQUENCE [LARGE SCALE GENOMIC DNA]</scope>
    <source>
        <strain evidence="4">CCUG 57401</strain>
    </source>
</reference>
<keyword evidence="2" id="KW-0413">Isomerase</keyword>
<keyword evidence="4" id="KW-1185">Reference proteome</keyword>
<evidence type="ECO:0000256" key="1">
    <source>
        <dbReference type="ARBA" id="ARBA00007847"/>
    </source>
</evidence>
<dbReference type="EMBL" id="JBHSMF010000003">
    <property type="protein sequence ID" value="MFC5496925.1"/>
    <property type="molecule type" value="Genomic_DNA"/>
</dbReference>
<dbReference type="NCBIfam" id="TIGR00035">
    <property type="entry name" value="asp_race"/>
    <property type="match status" value="1"/>
</dbReference>
<evidence type="ECO:0000313" key="4">
    <source>
        <dbReference type="Proteomes" id="UP001596037"/>
    </source>
</evidence>
<dbReference type="RefSeq" id="WP_376848957.1">
    <property type="nucleotide sequence ID" value="NZ_JBHSMF010000003.1"/>
</dbReference>
<proteinExistence type="inferred from homology"/>
<organism evidence="3 4">
    <name type="scientific">Caenimonas terrae</name>
    <dbReference type="NCBI Taxonomy" id="696074"/>
    <lineage>
        <taxon>Bacteria</taxon>
        <taxon>Pseudomonadati</taxon>
        <taxon>Pseudomonadota</taxon>
        <taxon>Betaproteobacteria</taxon>
        <taxon>Burkholderiales</taxon>
        <taxon>Comamonadaceae</taxon>
        <taxon>Caenimonas</taxon>
    </lineage>
</organism>
<comment type="caution">
    <text evidence="3">The sequence shown here is derived from an EMBL/GenBank/DDBJ whole genome shotgun (WGS) entry which is preliminary data.</text>
</comment>
<accession>A0ABW0N8C4</accession>
<comment type="similarity">
    <text evidence="1">Belongs to the aspartate/glutamate racemases family.</text>
</comment>
<dbReference type="PANTHER" id="PTHR21198:SF7">
    <property type="entry name" value="ASPARTATE-GLUTAMATE RACEMASE FAMILY"/>
    <property type="match status" value="1"/>
</dbReference>
<dbReference type="Gene3D" id="3.40.50.1860">
    <property type="match status" value="2"/>
</dbReference>
<evidence type="ECO:0000256" key="2">
    <source>
        <dbReference type="ARBA" id="ARBA00023235"/>
    </source>
</evidence>
<sequence>MSHRRIGVLGGMGPAATADFMHKLVLLTPASCDQEHLPVMIANLPHIHDRSRAILGQGEDPWPQLEAGIELMNRIGVGVLVIPCNSSHHWFDRMSACSEAPVLHIASASVSAIAATPASKVAIFATRGVISSGFYQQALARRDIGFWVPGPTQEQEHIDSCIRLVKAGRLEEGGRSLELALRGAQSAGADTVILGCTELPLASQYVPAPQLTLIDSSLELARAAVAYGLERRWNTAPWIAPPD</sequence>
<dbReference type="Pfam" id="PF01177">
    <property type="entry name" value="Asp_Glu_race"/>
    <property type="match status" value="1"/>
</dbReference>
<dbReference type="SUPFAM" id="SSF53681">
    <property type="entry name" value="Aspartate/glutamate racemase"/>
    <property type="match status" value="2"/>
</dbReference>
<evidence type="ECO:0000313" key="3">
    <source>
        <dbReference type="EMBL" id="MFC5496925.1"/>
    </source>
</evidence>
<dbReference type="InterPro" id="IPR004380">
    <property type="entry name" value="Asp_race"/>
</dbReference>
<dbReference type="InterPro" id="IPR001920">
    <property type="entry name" value="Asp/Glu_race"/>
</dbReference>
<dbReference type="PANTHER" id="PTHR21198">
    <property type="entry name" value="GLUTAMATE RACEMASE"/>
    <property type="match status" value="1"/>
</dbReference>